<name>A0A6B3N8A3_9CYAN</name>
<reference evidence="2" key="1">
    <citation type="submission" date="2019-11" db="EMBL/GenBank/DDBJ databases">
        <title>Genomic insights into an expanded diversity of filamentous marine cyanobacteria reveals the extraordinary biosynthetic potential of Moorea and Okeania.</title>
        <authorList>
            <person name="Ferreira Leao T."/>
            <person name="Wang M."/>
            <person name="Moss N."/>
            <person name="Da Silva R."/>
            <person name="Sanders J."/>
            <person name="Nurk S."/>
            <person name="Gurevich A."/>
            <person name="Humphrey G."/>
            <person name="Reher R."/>
            <person name="Zhu Q."/>
            <person name="Belda-Ferre P."/>
            <person name="Glukhov E."/>
            <person name="Rex R."/>
            <person name="Dorrestein P.C."/>
            <person name="Knight R."/>
            <person name="Pevzner P."/>
            <person name="Gerwick W.H."/>
            <person name="Gerwick L."/>
        </authorList>
    </citation>
    <scope>NUCLEOTIDE SEQUENCE</scope>
    <source>
        <strain evidence="2">SIO1C4</strain>
    </source>
</reference>
<dbReference type="PANTHER" id="PTHR41533">
    <property type="entry name" value="L,D-TRANSPEPTIDASE HI_1667-RELATED"/>
    <property type="match status" value="1"/>
</dbReference>
<comment type="caution">
    <text evidence="2">The sequence shown here is derived from an EMBL/GenBank/DDBJ whole genome shotgun (WGS) entry which is preliminary data.</text>
</comment>
<sequence>METLAYIHLVTAYEQPAGNQLVEPLELKLLTKLKLKTLATSAGKRLLSVALFISILSVAGNAMALQRGNRGANVVNLQDVLKVAGYFPGNVRSTGYYGSITENAVKQFQRAKGLVVDGIAGSKTMAAISATDFSTPLVGNGTLRRGSRGSQVTALQRHLRALGFYDGPVTGYYGKLTTAAVQRFQRARNLSADGIVGVQTASALITSDDVAVIVNSSNLRRGSSGPEVTNLQNELKLLGYYNGPVTGYYGSLTEAAVRKFQKDIGITVDGVAGELTKTAVYS</sequence>
<dbReference type="InterPro" id="IPR036365">
    <property type="entry name" value="PGBD-like_sf"/>
</dbReference>
<feature type="domain" description="Peptidoglycan binding-like" evidence="1">
    <location>
        <begin position="70"/>
        <end position="128"/>
    </location>
</feature>
<dbReference type="EMBL" id="JAAHFQ010000070">
    <property type="protein sequence ID" value="NER27085.1"/>
    <property type="molecule type" value="Genomic_DNA"/>
</dbReference>
<feature type="domain" description="Peptidoglycan binding-like" evidence="1">
    <location>
        <begin position="148"/>
        <end position="204"/>
    </location>
</feature>
<organism evidence="2">
    <name type="scientific">Symploca sp. SIO1C4</name>
    <dbReference type="NCBI Taxonomy" id="2607765"/>
    <lineage>
        <taxon>Bacteria</taxon>
        <taxon>Bacillati</taxon>
        <taxon>Cyanobacteriota</taxon>
        <taxon>Cyanophyceae</taxon>
        <taxon>Coleofasciculales</taxon>
        <taxon>Coleofasciculaceae</taxon>
        <taxon>Symploca</taxon>
    </lineage>
</organism>
<dbReference type="Pfam" id="PF01471">
    <property type="entry name" value="PG_binding_1"/>
    <property type="match status" value="3"/>
</dbReference>
<accession>A0A6B3N8A3</accession>
<evidence type="ECO:0000313" key="2">
    <source>
        <dbReference type="EMBL" id="NER27085.1"/>
    </source>
</evidence>
<dbReference type="InterPro" id="IPR002477">
    <property type="entry name" value="Peptidoglycan-bd-like"/>
</dbReference>
<proteinExistence type="predicted"/>
<dbReference type="AlphaFoldDB" id="A0A6B3N8A3"/>
<gene>
    <name evidence="2" type="ORF">F6J89_05475</name>
</gene>
<dbReference type="InterPro" id="IPR036366">
    <property type="entry name" value="PGBDSf"/>
</dbReference>
<evidence type="ECO:0000259" key="1">
    <source>
        <dbReference type="Pfam" id="PF01471"/>
    </source>
</evidence>
<dbReference type="PANTHER" id="PTHR41533:SF1">
    <property type="entry name" value="L,D-TRANSPEPTIDASE YCBB-RELATED"/>
    <property type="match status" value="1"/>
</dbReference>
<feature type="domain" description="Peptidoglycan binding-like" evidence="1">
    <location>
        <begin position="224"/>
        <end position="279"/>
    </location>
</feature>
<dbReference type="Gene3D" id="1.10.101.10">
    <property type="entry name" value="PGBD-like superfamily/PGBD"/>
    <property type="match status" value="3"/>
</dbReference>
<protein>
    <submittedName>
        <fullName evidence="2">Peptidoglycan-binding protein</fullName>
    </submittedName>
</protein>
<dbReference type="InterPro" id="IPR052905">
    <property type="entry name" value="LD-transpeptidase_YkuD-like"/>
</dbReference>
<dbReference type="SUPFAM" id="SSF47090">
    <property type="entry name" value="PGBD-like"/>
    <property type="match status" value="3"/>
</dbReference>